<comment type="caution">
    <text evidence="7">The sequence shown here is derived from an EMBL/GenBank/DDBJ whole genome shotgun (WGS) entry which is preliminary data.</text>
</comment>
<organism evidence="7 8">
    <name type="scientific">Amphibalanus amphitrite</name>
    <name type="common">Striped barnacle</name>
    <name type="synonym">Balanus amphitrite</name>
    <dbReference type="NCBI Taxonomy" id="1232801"/>
    <lineage>
        <taxon>Eukaryota</taxon>
        <taxon>Metazoa</taxon>
        <taxon>Ecdysozoa</taxon>
        <taxon>Arthropoda</taxon>
        <taxon>Crustacea</taxon>
        <taxon>Multicrustacea</taxon>
        <taxon>Cirripedia</taxon>
        <taxon>Thoracica</taxon>
        <taxon>Thoracicalcarea</taxon>
        <taxon>Balanomorpha</taxon>
        <taxon>Balanoidea</taxon>
        <taxon>Balanidae</taxon>
        <taxon>Amphibalaninae</taxon>
        <taxon>Amphibalanus</taxon>
    </lineage>
</organism>
<keyword evidence="3" id="KW-0712">Selenocysteine</keyword>
<evidence type="ECO:0000256" key="1">
    <source>
        <dbReference type="ARBA" id="ARBA00006926"/>
    </source>
</evidence>
<name>A0A6A4VP95_AMPAM</name>
<evidence type="ECO:0000256" key="3">
    <source>
        <dbReference type="ARBA" id="ARBA00022933"/>
    </source>
</evidence>
<dbReference type="PROSITE" id="PS51355">
    <property type="entry name" value="GLUTATHIONE_PEROXID_3"/>
    <property type="match status" value="1"/>
</dbReference>
<dbReference type="InterPro" id="IPR000889">
    <property type="entry name" value="Glutathione_peroxidase"/>
</dbReference>
<keyword evidence="8" id="KW-1185">Reference proteome</keyword>
<dbReference type="AlphaFoldDB" id="A0A6A4VP95"/>
<evidence type="ECO:0000256" key="4">
    <source>
        <dbReference type="ARBA" id="ARBA00023002"/>
    </source>
</evidence>
<dbReference type="PIRSF" id="PIRSF000303">
    <property type="entry name" value="Glutathion_perox"/>
    <property type="match status" value="1"/>
</dbReference>
<dbReference type="GO" id="GO:0004601">
    <property type="term" value="F:peroxidase activity"/>
    <property type="evidence" value="ECO:0007669"/>
    <property type="project" value="UniProtKB-KW"/>
</dbReference>
<accession>A0A6A4VP95</accession>
<dbReference type="Proteomes" id="UP000440578">
    <property type="component" value="Unassembled WGS sequence"/>
</dbReference>
<evidence type="ECO:0000313" key="8">
    <source>
        <dbReference type="Proteomes" id="UP000440578"/>
    </source>
</evidence>
<keyword evidence="4 5" id="KW-0560">Oxidoreductase</keyword>
<dbReference type="PANTHER" id="PTHR11592:SF134">
    <property type="entry name" value="PHOSPHOLIPID HYDROPEROXIDE GLUTATHIONE PEROXIDASE"/>
    <property type="match status" value="1"/>
</dbReference>
<dbReference type="InterPro" id="IPR013766">
    <property type="entry name" value="Thioredoxin_domain"/>
</dbReference>
<dbReference type="PROSITE" id="PS51352">
    <property type="entry name" value="THIOREDOXIN_2"/>
    <property type="match status" value="1"/>
</dbReference>
<dbReference type="CDD" id="cd00340">
    <property type="entry name" value="GSH_Peroxidase"/>
    <property type="match status" value="1"/>
</dbReference>
<sequence>MAEPYGEFKIRVRERGNNQATLSRPLPLLAAGVAVSGTCSALLGAHCFSVMASAKNAASIYDFKCSDIDGNEVPLSKYDGQLVQLYDTYSEQGLRILAFPCNQFGSQEPGTPEDIKKFVAGYGVKFDMFAKIKVNGSDADPLWEYLKNKQGGTLGNFIKWNFTKFVVDRKGQPVARFGPGDDPIPAVENAVKKLL</sequence>
<reference evidence="7 8" key="1">
    <citation type="submission" date="2019-07" db="EMBL/GenBank/DDBJ databases">
        <title>Draft genome assembly of a fouling barnacle, Amphibalanus amphitrite (Darwin, 1854): The first reference genome for Thecostraca.</title>
        <authorList>
            <person name="Kim W."/>
        </authorList>
    </citation>
    <scope>NUCLEOTIDE SEQUENCE [LARGE SCALE GENOMIC DNA]</scope>
    <source>
        <strain evidence="7">SNU_AA5</strain>
        <tissue evidence="7">Soma without cirri and trophi</tissue>
    </source>
</reference>
<dbReference type="PROSITE" id="PS00763">
    <property type="entry name" value="GLUTATHIONE_PEROXID_2"/>
    <property type="match status" value="1"/>
</dbReference>
<dbReference type="InterPro" id="IPR029760">
    <property type="entry name" value="GPX_CS"/>
</dbReference>
<dbReference type="Pfam" id="PF00255">
    <property type="entry name" value="GSHPx"/>
    <property type="match status" value="1"/>
</dbReference>
<dbReference type="OrthoDB" id="446890at2759"/>
<evidence type="ECO:0000313" key="7">
    <source>
        <dbReference type="EMBL" id="KAF0293364.1"/>
    </source>
</evidence>
<dbReference type="InterPro" id="IPR036249">
    <property type="entry name" value="Thioredoxin-like_sf"/>
</dbReference>
<comment type="similarity">
    <text evidence="1 5">Belongs to the glutathione peroxidase family.</text>
</comment>
<dbReference type="GO" id="GO:0006979">
    <property type="term" value="P:response to oxidative stress"/>
    <property type="evidence" value="ECO:0007669"/>
    <property type="project" value="InterPro"/>
</dbReference>
<proteinExistence type="inferred from homology"/>
<dbReference type="EMBL" id="VIIS01001753">
    <property type="protein sequence ID" value="KAF0293364.1"/>
    <property type="molecule type" value="Genomic_DNA"/>
</dbReference>
<evidence type="ECO:0000256" key="2">
    <source>
        <dbReference type="ARBA" id="ARBA00022559"/>
    </source>
</evidence>
<evidence type="ECO:0000256" key="5">
    <source>
        <dbReference type="RuleBase" id="RU000499"/>
    </source>
</evidence>
<protein>
    <recommendedName>
        <fullName evidence="5">Glutathione peroxidase</fullName>
    </recommendedName>
</protein>
<dbReference type="PRINTS" id="PR01011">
    <property type="entry name" value="GLUTPROXDASE"/>
</dbReference>
<dbReference type="PANTHER" id="PTHR11592">
    <property type="entry name" value="GLUTATHIONE PEROXIDASE"/>
    <property type="match status" value="1"/>
</dbReference>
<feature type="domain" description="Thioredoxin" evidence="6">
    <location>
        <begin position="54"/>
        <end position="195"/>
    </location>
</feature>
<keyword evidence="2 5" id="KW-0575">Peroxidase</keyword>
<evidence type="ECO:0000259" key="6">
    <source>
        <dbReference type="PROSITE" id="PS51352"/>
    </source>
</evidence>
<gene>
    <name evidence="7" type="primary">GPX4_1</name>
    <name evidence="7" type="ORF">FJT64_000942</name>
</gene>
<dbReference type="SUPFAM" id="SSF52833">
    <property type="entry name" value="Thioredoxin-like"/>
    <property type="match status" value="1"/>
</dbReference>
<dbReference type="Gene3D" id="3.40.30.10">
    <property type="entry name" value="Glutaredoxin"/>
    <property type="match status" value="1"/>
</dbReference>